<dbReference type="EMBL" id="PDCK01000040">
    <property type="protein sequence ID" value="PRQ49658.1"/>
    <property type="molecule type" value="Genomic_DNA"/>
</dbReference>
<dbReference type="AlphaFoldDB" id="A0A2P6RT97"/>
<dbReference type="Gramene" id="PRQ49658">
    <property type="protein sequence ID" value="PRQ49658"/>
    <property type="gene ID" value="RchiOBHm_Chr2g0124371"/>
</dbReference>
<keyword evidence="2" id="KW-1185">Reference proteome</keyword>
<gene>
    <name evidence="1" type="ORF">RchiOBHm_Chr2g0124371</name>
</gene>
<comment type="caution">
    <text evidence="1">The sequence shown here is derived from an EMBL/GenBank/DDBJ whole genome shotgun (WGS) entry which is preliminary data.</text>
</comment>
<sequence length="66" mass="7565">MGLQRKVPGWWKLETRRLASLCEKSVILKKRSFVHRGAIFKGPHIVGIRRGQQLQLRSQSINLGTV</sequence>
<dbReference type="Proteomes" id="UP000238479">
    <property type="component" value="Chromosome 2"/>
</dbReference>
<organism evidence="1 2">
    <name type="scientific">Rosa chinensis</name>
    <name type="common">China rose</name>
    <dbReference type="NCBI Taxonomy" id="74649"/>
    <lineage>
        <taxon>Eukaryota</taxon>
        <taxon>Viridiplantae</taxon>
        <taxon>Streptophyta</taxon>
        <taxon>Embryophyta</taxon>
        <taxon>Tracheophyta</taxon>
        <taxon>Spermatophyta</taxon>
        <taxon>Magnoliopsida</taxon>
        <taxon>eudicotyledons</taxon>
        <taxon>Gunneridae</taxon>
        <taxon>Pentapetalae</taxon>
        <taxon>rosids</taxon>
        <taxon>fabids</taxon>
        <taxon>Rosales</taxon>
        <taxon>Rosaceae</taxon>
        <taxon>Rosoideae</taxon>
        <taxon>Rosoideae incertae sedis</taxon>
        <taxon>Rosa</taxon>
    </lineage>
</organism>
<name>A0A2P6RT97_ROSCH</name>
<proteinExistence type="predicted"/>
<evidence type="ECO:0000313" key="2">
    <source>
        <dbReference type="Proteomes" id="UP000238479"/>
    </source>
</evidence>
<accession>A0A2P6RT97</accession>
<protein>
    <submittedName>
        <fullName evidence="1">Uncharacterized protein</fullName>
    </submittedName>
</protein>
<evidence type="ECO:0000313" key="1">
    <source>
        <dbReference type="EMBL" id="PRQ49658.1"/>
    </source>
</evidence>
<reference evidence="1 2" key="1">
    <citation type="journal article" date="2018" name="Nat. Genet.">
        <title>The Rosa genome provides new insights in the design of modern roses.</title>
        <authorList>
            <person name="Bendahmane M."/>
        </authorList>
    </citation>
    <scope>NUCLEOTIDE SEQUENCE [LARGE SCALE GENOMIC DNA]</scope>
    <source>
        <strain evidence="2">cv. Old Blush</strain>
    </source>
</reference>